<comment type="similarity">
    <text evidence="4">Belongs to the TrhO family.</text>
</comment>
<dbReference type="GO" id="GO:0016705">
    <property type="term" value="F:oxidoreductase activity, acting on paired donors, with incorporation or reduction of molecular oxygen"/>
    <property type="evidence" value="ECO:0007669"/>
    <property type="project" value="UniProtKB-UniRule"/>
</dbReference>
<dbReference type="HAMAP" id="MF_00469">
    <property type="entry name" value="TrhO"/>
    <property type="match status" value="1"/>
</dbReference>
<dbReference type="AlphaFoldDB" id="A0A090BWC1"/>
<evidence type="ECO:0000256" key="3">
    <source>
        <dbReference type="ARBA" id="ARBA00045625"/>
    </source>
</evidence>
<evidence type="ECO:0000256" key="4">
    <source>
        <dbReference type="HAMAP-Rule" id="MF_00469"/>
    </source>
</evidence>
<dbReference type="RefSeq" id="WP_070104512.1">
    <property type="nucleotide sequence ID" value="NZ_AP014521.1"/>
</dbReference>
<dbReference type="InterPro" id="IPR022111">
    <property type="entry name" value="Rhodanese_C"/>
</dbReference>
<accession>A0A090BWC1</accession>
<proteinExistence type="inferred from homology"/>
<dbReference type="PANTHER" id="PTHR43846:SF1">
    <property type="entry name" value="TRNA URIDINE(34) HYDROXYLASE"/>
    <property type="match status" value="1"/>
</dbReference>
<reference evidence="7" key="1">
    <citation type="submission" date="2013-11" db="EMBL/GenBank/DDBJ databases">
        <title>Symbiont-containing voluminous jelly as an extraordinary maternal gift for overwintering insect nymphs.</title>
        <authorList>
            <person name="Kaiwa N."/>
            <person name="Hosokawa T."/>
            <person name="Nikoh N."/>
            <person name="Meng X.Y."/>
            <person name="Tanahashi M."/>
            <person name="Moriyama M."/>
            <person name="Maeda T."/>
            <person name="Yamaguchi K."/>
            <person name="Shigenobu S."/>
            <person name="Ito M."/>
            <person name="Fukatsu T."/>
        </authorList>
    </citation>
    <scope>NUCLEOTIDE SEQUENCE [LARGE SCALE GENOMIC DNA]</scope>
    <source>
        <strain evidence="7">UwTKB</strain>
    </source>
</reference>
<organism evidence="6 7">
    <name type="scientific">Candidatus Tachikawaea gelatinosa</name>
    <dbReference type="NCBI Taxonomy" id="1410383"/>
    <lineage>
        <taxon>Bacteria</taxon>
        <taxon>Pseudomonadati</taxon>
        <taxon>Pseudomonadota</taxon>
        <taxon>Gammaproteobacteria</taxon>
        <taxon>Enterobacterales</taxon>
        <taxon>Enterobacteriaceae</taxon>
        <taxon>Candidatus Tachikawaea</taxon>
    </lineage>
</organism>
<dbReference type="Pfam" id="PF00581">
    <property type="entry name" value="Rhodanese"/>
    <property type="match status" value="1"/>
</dbReference>
<dbReference type="SUPFAM" id="SSF52821">
    <property type="entry name" value="Rhodanese/Cell cycle control phosphatase"/>
    <property type="match status" value="1"/>
</dbReference>
<sequence length="315" mass="37277">MLYNSISNKMLKIDMLKSETKRITISFYKYFTVKYPKNFRDMLYQELYKLKIFGRIYIAKEGINAQVSVPKKYYKNMINIIEKLDKSLKDVRINKALQDNGKSFWVLRIKLKNSLVADGINEKFNIYDVGTSLNAEETNYMLNDPSVIFIDIRNQYEYEIGHFNRAIVMPYNTFRDQLLSIITTFKNQKHKKIVIYCTGGIRCEKASAWMKHHNFENVYQVQGGIIQYVRDAKKHGLPIYFKGKNFVFDERMQEHVSDDIISFCHQCGKLCDKHINCLNNICHKLFIQCKSCFKKYQGCCSKECITKYSYKENKH</sequence>
<evidence type="ECO:0000313" key="6">
    <source>
        <dbReference type="EMBL" id="BAP58346.1"/>
    </source>
</evidence>
<dbReference type="Pfam" id="PF12368">
    <property type="entry name" value="Rhodanese_C"/>
    <property type="match status" value="1"/>
</dbReference>
<dbReference type="PANTHER" id="PTHR43846">
    <property type="entry name" value="UPF0176 PROTEIN YCEA"/>
    <property type="match status" value="1"/>
</dbReference>
<reference evidence="6 7" key="2">
    <citation type="journal article" date="2014" name="Curr. Biol.">
        <title>Symbiont-Supplemented Maternal Investment Underpinning Host's Ecological Adaptation.</title>
        <authorList>
            <person name="Kaiwa N."/>
            <person name="Hosokawa T."/>
            <person name="Nikoh N."/>
            <person name="Tanahashi M."/>
            <person name="Moriyama M."/>
            <person name="Meng X.Y."/>
            <person name="Maeda T."/>
            <person name="Yamaguchi K."/>
            <person name="Shigenobu S."/>
            <person name="Ito M."/>
            <person name="Fukatsu T."/>
        </authorList>
    </citation>
    <scope>NUCLEOTIDE SEQUENCE [LARGE SCALE GENOMIC DNA]</scope>
    <source>
        <strain evidence="6 7">UwTKB</strain>
    </source>
</reference>
<dbReference type="SMART" id="SM00450">
    <property type="entry name" value="RHOD"/>
    <property type="match status" value="1"/>
</dbReference>
<dbReference type="InterPro" id="IPR036873">
    <property type="entry name" value="Rhodanese-like_dom_sf"/>
</dbReference>
<keyword evidence="7" id="KW-1185">Reference proteome</keyword>
<dbReference type="EMBL" id="AP014521">
    <property type="protein sequence ID" value="BAP58346.1"/>
    <property type="molecule type" value="Genomic_DNA"/>
</dbReference>
<dbReference type="Gene3D" id="3.40.250.10">
    <property type="entry name" value="Rhodanese-like domain"/>
    <property type="match status" value="1"/>
</dbReference>
<comment type="function">
    <text evidence="3">Catalyzes oxygen-dependent 5-hydroxyuridine (ho5U) modification at position 34 in tRNAs, the first step in 5-carboxymethoxyuridine (cmo5U) biosynthesis. May be part of an alternate pathway, which is able to bypass cmo5U biogenesis in a subset of tRNAs under aerobic conditions.</text>
</comment>
<evidence type="ECO:0000256" key="1">
    <source>
        <dbReference type="ARBA" id="ARBA00022694"/>
    </source>
</evidence>
<protein>
    <recommendedName>
        <fullName evidence="4">tRNA uridine(34) hydroxylase</fullName>
        <ecNumber evidence="4">1.14.-.-</ecNumber>
    </recommendedName>
    <alternativeName>
        <fullName evidence="4">tRNA hydroxylation protein O</fullName>
    </alternativeName>
</protein>
<feature type="domain" description="Rhodanese" evidence="5">
    <location>
        <begin position="143"/>
        <end position="237"/>
    </location>
</feature>
<dbReference type="HOGENOM" id="CLU_038878_1_1_6"/>
<comment type="catalytic activity">
    <reaction evidence="4">
        <text>uridine(34) in tRNA + AH2 + O2 = 5-hydroxyuridine(34) in tRNA + A + H2O</text>
        <dbReference type="Rhea" id="RHEA:64224"/>
        <dbReference type="Rhea" id="RHEA-COMP:11727"/>
        <dbReference type="Rhea" id="RHEA-COMP:13381"/>
        <dbReference type="ChEBI" id="CHEBI:13193"/>
        <dbReference type="ChEBI" id="CHEBI:15377"/>
        <dbReference type="ChEBI" id="CHEBI:15379"/>
        <dbReference type="ChEBI" id="CHEBI:17499"/>
        <dbReference type="ChEBI" id="CHEBI:65315"/>
        <dbReference type="ChEBI" id="CHEBI:136877"/>
    </reaction>
</comment>
<dbReference type="OrthoDB" id="9778326at2"/>
<evidence type="ECO:0000313" key="7">
    <source>
        <dbReference type="Proteomes" id="UP000031627"/>
    </source>
</evidence>
<keyword evidence="1 4" id="KW-0819">tRNA processing</keyword>
<name>A0A090BWC1_9ENTR</name>
<evidence type="ECO:0000259" key="5">
    <source>
        <dbReference type="PROSITE" id="PS50206"/>
    </source>
</evidence>
<dbReference type="PROSITE" id="PS50206">
    <property type="entry name" value="RHODANESE_3"/>
    <property type="match status" value="1"/>
</dbReference>
<dbReference type="InterPro" id="IPR040503">
    <property type="entry name" value="TRHO_N"/>
</dbReference>
<dbReference type="Gene3D" id="3.30.70.100">
    <property type="match status" value="1"/>
</dbReference>
<dbReference type="GO" id="GO:0006400">
    <property type="term" value="P:tRNA modification"/>
    <property type="evidence" value="ECO:0007669"/>
    <property type="project" value="UniProtKB-UniRule"/>
</dbReference>
<keyword evidence="2 4" id="KW-0560">Oxidoreductase</keyword>
<dbReference type="Proteomes" id="UP000031627">
    <property type="component" value="Chromosome"/>
</dbReference>
<dbReference type="InterPro" id="IPR020936">
    <property type="entry name" value="TrhO"/>
</dbReference>
<evidence type="ECO:0000256" key="2">
    <source>
        <dbReference type="ARBA" id="ARBA00023002"/>
    </source>
</evidence>
<dbReference type="InterPro" id="IPR001763">
    <property type="entry name" value="Rhodanese-like_dom"/>
</dbReference>
<dbReference type="Pfam" id="PF17773">
    <property type="entry name" value="UPF0176_N"/>
    <property type="match status" value="1"/>
</dbReference>
<dbReference type="NCBIfam" id="NF001133">
    <property type="entry name" value="PRK00142.1-1"/>
    <property type="match status" value="1"/>
</dbReference>
<gene>
    <name evidence="6" type="primary">yceA</name>
    <name evidence="4" type="synonym">trhO</name>
    <name evidence="6" type="ORF">TGUWTKB_0870</name>
</gene>
<dbReference type="EC" id="1.14.-.-" evidence="4"/>
<dbReference type="STRING" id="1410383.TGUWTKB_0870"/>
<dbReference type="KEGG" id="sbw:TGUWTKB_0870"/>